<dbReference type="OrthoDB" id="626362at2"/>
<dbReference type="NCBIfam" id="TIGR04074">
    <property type="entry name" value="bacter_Hen1"/>
    <property type="match status" value="1"/>
</dbReference>
<dbReference type="KEGG" id="muh:HYN43_021730"/>
<evidence type="ECO:0000313" key="16">
    <source>
        <dbReference type="Proteomes" id="UP000270046"/>
    </source>
</evidence>
<dbReference type="AlphaFoldDB" id="A0A494W364"/>
<keyword evidence="10" id="KW-0943">RNA-mediated gene silencing</keyword>
<evidence type="ECO:0000259" key="13">
    <source>
        <dbReference type="Pfam" id="PF08242"/>
    </source>
</evidence>
<keyword evidence="4 15" id="KW-0489">Methyltransferase</keyword>
<evidence type="ECO:0000313" key="15">
    <source>
        <dbReference type="EMBL" id="AYL97752.1"/>
    </source>
</evidence>
<evidence type="ECO:0000259" key="14">
    <source>
        <dbReference type="Pfam" id="PF12623"/>
    </source>
</evidence>
<name>A0A494W364_9SPHI</name>
<evidence type="ECO:0000256" key="2">
    <source>
        <dbReference type="ARBA" id="ARBA00009026"/>
    </source>
</evidence>
<dbReference type="PANTHER" id="PTHR21404:SF3">
    <property type="entry name" value="SMALL RNA 2'-O-METHYLTRANSFERASE"/>
    <property type="match status" value="1"/>
</dbReference>
<keyword evidence="5 15" id="KW-0808">Transferase</keyword>
<dbReference type="SUPFAM" id="SSF53335">
    <property type="entry name" value="S-adenosyl-L-methionine-dependent methyltransferases"/>
    <property type="match status" value="1"/>
</dbReference>
<evidence type="ECO:0000256" key="4">
    <source>
        <dbReference type="ARBA" id="ARBA00022603"/>
    </source>
</evidence>
<keyword evidence="7" id="KW-0479">Metal-binding</keyword>
<gene>
    <name evidence="15" type="ORF">HYN43_021730</name>
</gene>
<evidence type="ECO:0000256" key="8">
    <source>
        <dbReference type="ARBA" id="ARBA00022842"/>
    </source>
</evidence>
<keyword evidence="16" id="KW-1185">Reference proteome</keyword>
<keyword evidence="8" id="KW-0460">Magnesium</keyword>
<evidence type="ECO:0000256" key="12">
    <source>
        <dbReference type="ARBA" id="ARBA00048418"/>
    </source>
</evidence>
<dbReference type="Proteomes" id="UP000270046">
    <property type="component" value="Chromosome"/>
</dbReference>
<evidence type="ECO:0000256" key="7">
    <source>
        <dbReference type="ARBA" id="ARBA00022723"/>
    </source>
</evidence>
<dbReference type="InterPro" id="IPR029063">
    <property type="entry name" value="SAM-dependent_MTases_sf"/>
</dbReference>
<feature type="domain" description="Methyltransferase type 12" evidence="13">
    <location>
        <begin position="293"/>
        <end position="382"/>
    </location>
</feature>
<evidence type="ECO:0000256" key="11">
    <source>
        <dbReference type="ARBA" id="ARBA00035025"/>
    </source>
</evidence>
<dbReference type="GO" id="GO:0031047">
    <property type="term" value="P:regulatory ncRNA-mediated gene silencing"/>
    <property type="evidence" value="ECO:0007669"/>
    <property type="project" value="UniProtKB-KW"/>
</dbReference>
<comment type="catalytic activity">
    <reaction evidence="12">
        <text>small RNA 3'-end nucleotide + S-adenosyl-L-methionine = small RNA 3'-end 2'-O-methylnucleotide + S-adenosyl-L-homocysteine + H(+)</text>
        <dbReference type="Rhea" id="RHEA:37887"/>
        <dbReference type="Rhea" id="RHEA-COMP:10415"/>
        <dbReference type="Rhea" id="RHEA-COMP:10416"/>
        <dbReference type="ChEBI" id="CHEBI:15378"/>
        <dbReference type="ChEBI" id="CHEBI:57856"/>
        <dbReference type="ChEBI" id="CHEBI:59789"/>
        <dbReference type="ChEBI" id="CHEBI:74896"/>
        <dbReference type="ChEBI" id="CHEBI:74898"/>
        <dbReference type="EC" id="2.1.1.386"/>
    </reaction>
</comment>
<dbReference type="Pfam" id="PF12623">
    <property type="entry name" value="Hen1_L"/>
    <property type="match status" value="1"/>
</dbReference>
<dbReference type="InterPro" id="IPR024026">
    <property type="entry name" value="3'-RNA_MeTfrase_Hen1_bac"/>
</dbReference>
<evidence type="ECO:0000256" key="3">
    <source>
        <dbReference type="ARBA" id="ARBA00021330"/>
    </source>
</evidence>
<comment type="cofactor">
    <cofactor evidence="1">
        <name>Mg(2+)</name>
        <dbReference type="ChEBI" id="CHEBI:18420"/>
    </cofactor>
</comment>
<reference evidence="15 16" key="1">
    <citation type="submission" date="2018-10" db="EMBL/GenBank/DDBJ databases">
        <title>Genome sequencing of Mucilaginibacter sp. HYN0043.</title>
        <authorList>
            <person name="Kim M."/>
            <person name="Yi H."/>
        </authorList>
    </citation>
    <scope>NUCLEOTIDE SEQUENCE [LARGE SCALE GENOMIC DNA]</scope>
    <source>
        <strain evidence="15 16">HYN0043</strain>
    </source>
</reference>
<dbReference type="InterPro" id="IPR026610">
    <property type="entry name" value="Hen1"/>
</dbReference>
<evidence type="ECO:0000256" key="1">
    <source>
        <dbReference type="ARBA" id="ARBA00001946"/>
    </source>
</evidence>
<dbReference type="PANTHER" id="PTHR21404">
    <property type="entry name" value="HEN1"/>
    <property type="match status" value="1"/>
</dbReference>
<evidence type="ECO:0000256" key="5">
    <source>
        <dbReference type="ARBA" id="ARBA00022679"/>
    </source>
</evidence>
<dbReference type="GO" id="GO:0090486">
    <property type="term" value="F:small RNA 2'-O-methyltransferase activity"/>
    <property type="evidence" value="ECO:0007669"/>
    <property type="project" value="UniProtKB-EC"/>
</dbReference>
<protein>
    <recommendedName>
        <fullName evidence="3">Small RNA 2'-O-methyltransferase</fullName>
        <ecNumber evidence="11">2.1.1.386</ecNumber>
    </recommendedName>
</protein>
<evidence type="ECO:0000256" key="9">
    <source>
        <dbReference type="ARBA" id="ARBA00022884"/>
    </source>
</evidence>
<dbReference type="EMBL" id="CP032869">
    <property type="protein sequence ID" value="AYL97752.1"/>
    <property type="molecule type" value="Genomic_DNA"/>
</dbReference>
<dbReference type="CDD" id="cd02440">
    <property type="entry name" value="AdoMet_MTases"/>
    <property type="match status" value="1"/>
</dbReference>
<dbReference type="RefSeq" id="WP_119406039.1">
    <property type="nucleotide sequence ID" value="NZ_CP032869.1"/>
</dbReference>
<evidence type="ECO:0000256" key="6">
    <source>
        <dbReference type="ARBA" id="ARBA00022691"/>
    </source>
</evidence>
<dbReference type="InterPro" id="IPR024740">
    <property type="entry name" value="Hen1_N"/>
</dbReference>
<dbReference type="Pfam" id="PF08242">
    <property type="entry name" value="Methyltransf_12"/>
    <property type="match status" value="1"/>
</dbReference>
<dbReference type="Gene3D" id="3.30.1610.20">
    <property type="entry name" value="Hen1, N-terminal domain"/>
    <property type="match status" value="1"/>
</dbReference>
<evidence type="ECO:0000256" key="10">
    <source>
        <dbReference type="ARBA" id="ARBA00023158"/>
    </source>
</evidence>
<dbReference type="EC" id="2.1.1.386" evidence="11"/>
<dbReference type="InterPro" id="IPR013217">
    <property type="entry name" value="Methyltransf_12"/>
</dbReference>
<feature type="domain" description="Hen1 N-terminal" evidence="14">
    <location>
        <begin position="1"/>
        <end position="241"/>
    </location>
</feature>
<sequence length="486" mass="54892">MLLTITTTHIPADDLSFLLHKHPGRIQQVELSAGKAHIFYPEVNARLCTAALLLDLDPVGLVRNAGPKGNDFALEQYVNDRPYVCSSFMSAAIAKAYSSALNGRCKDKPELVDVAMPFVVKLSVLPVRGGEQLLKTLFEPLGYAITATQHPLDPAFPDWGMSRYFTVELSNTITLQQLLSHLYVLIPVCDNDKHYWIARDEIEKLLDKGKAWLETHTAQELIVRRYLKNQRALANKAFEVLVSKDETEEDADEKTVTEDTLAVLIEPKPRIHDLRLLAARDELLAAGAKRVADLGCGEGKLMKLLMAEKQFEFLLGMDVSYRSLEIAQERLKLDRLPEKQRERVQLIQGSLTYRDKRLEGFDGAALVEVIEHLDQPRLAALELSVFEYARPEVVVVTTPNAEYNVKFENLEGGKMRHADHRFEWTRKQFEAWATDVALKHNYDVIFKPIGESDPEVGALSQMAVFGLRVKGTEQFNLNSEIKNVDQ</sequence>
<dbReference type="InterPro" id="IPR038546">
    <property type="entry name" value="Hen1_N_sf"/>
</dbReference>
<keyword evidence="9" id="KW-0694">RNA-binding</keyword>
<dbReference type="Gene3D" id="3.40.50.150">
    <property type="entry name" value="Vaccinia Virus protein VP39"/>
    <property type="match status" value="1"/>
</dbReference>
<accession>A0A494W364</accession>
<comment type="similarity">
    <text evidence="2">Belongs to the methyltransferase superfamily. HEN1 family.</text>
</comment>
<proteinExistence type="inferred from homology"/>
<dbReference type="GO" id="GO:0001510">
    <property type="term" value="P:RNA methylation"/>
    <property type="evidence" value="ECO:0007669"/>
    <property type="project" value="InterPro"/>
</dbReference>
<keyword evidence="6" id="KW-0949">S-adenosyl-L-methionine</keyword>
<organism evidence="15 16">
    <name type="scientific">Mucilaginibacter celer</name>
    <dbReference type="NCBI Taxonomy" id="2305508"/>
    <lineage>
        <taxon>Bacteria</taxon>
        <taxon>Pseudomonadati</taxon>
        <taxon>Bacteroidota</taxon>
        <taxon>Sphingobacteriia</taxon>
        <taxon>Sphingobacteriales</taxon>
        <taxon>Sphingobacteriaceae</taxon>
        <taxon>Mucilaginibacter</taxon>
    </lineage>
</organism>
<dbReference type="GO" id="GO:0003723">
    <property type="term" value="F:RNA binding"/>
    <property type="evidence" value="ECO:0007669"/>
    <property type="project" value="UniProtKB-KW"/>
</dbReference>
<dbReference type="GO" id="GO:0046872">
    <property type="term" value="F:metal ion binding"/>
    <property type="evidence" value="ECO:0007669"/>
    <property type="project" value="UniProtKB-KW"/>
</dbReference>